<gene>
    <name evidence="1" type="ORF">V1478_001871</name>
</gene>
<evidence type="ECO:0000313" key="1">
    <source>
        <dbReference type="EMBL" id="KAL2737785.1"/>
    </source>
</evidence>
<proteinExistence type="predicted"/>
<protein>
    <submittedName>
        <fullName evidence="1">Uncharacterized protein</fullName>
    </submittedName>
</protein>
<feature type="non-terminal residue" evidence="1">
    <location>
        <position position="1"/>
    </location>
</feature>
<evidence type="ECO:0000313" key="2">
    <source>
        <dbReference type="Proteomes" id="UP001607302"/>
    </source>
</evidence>
<reference evidence="1 2" key="1">
    <citation type="journal article" date="2024" name="Ann. Entomol. Soc. Am.">
        <title>Genomic analyses of the southern and eastern yellowjacket wasps (Hymenoptera: Vespidae) reveal evolutionary signatures of social life.</title>
        <authorList>
            <person name="Catto M.A."/>
            <person name="Caine P.B."/>
            <person name="Orr S.E."/>
            <person name="Hunt B.G."/>
            <person name="Goodisman M.A.D."/>
        </authorList>
    </citation>
    <scope>NUCLEOTIDE SEQUENCE [LARGE SCALE GENOMIC DNA]</scope>
    <source>
        <strain evidence="1">233</strain>
        <tissue evidence="1">Head and thorax</tissue>
    </source>
</reference>
<organism evidence="1 2">
    <name type="scientific">Vespula squamosa</name>
    <name type="common">Southern yellow jacket</name>
    <name type="synonym">Wasp</name>
    <dbReference type="NCBI Taxonomy" id="30214"/>
    <lineage>
        <taxon>Eukaryota</taxon>
        <taxon>Metazoa</taxon>
        <taxon>Ecdysozoa</taxon>
        <taxon>Arthropoda</taxon>
        <taxon>Hexapoda</taxon>
        <taxon>Insecta</taxon>
        <taxon>Pterygota</taxon>
        <taxon>Neoptera</taxon>
        <taxon>Endopterygota</taxon>
        <taxon>Hymenoptera</taxon>
        <taxon>Apocrita</taxon>
        <taxon>Aculeata</taxon>
        <taxon>Vespoidea</taxon>
        <taxon>Vespidae</taxon>
        <taxon>Vespinae</taxon>
        <taxon>Vespula</taxon>
    </lineage>
</organism>
<keyword evidence="2" id="KW-1185">Reference proteome</keyword>
<name>A0ABD2BYW9_VESSQ</name>
<sequence>RVGLCHHLPGLESKAWLILCLFPGSGLLESQTAHLDDSEGLQKVSGPSSPQVALTNISALAATLKIFQEIIFLLSWSIKIEGSDTQAIGTKDNSSRILGPGECILEYQVKMMMMGLNDVDASKLKREEKEMRNDIV</sequence>
<dbReference type="EMBL" id="JAUDFV010000027">
    <property type="protein sequence ID" value="KAL2737785.1"/>
    <property type="molecule type" value="Genomic_DNA"/>
</dbReference>
<comment type="caution">
    <text evidence="1">The sequence shown here is derived from an EMBL/GenBank/DDBJ whole genome shotgun (WGS) entry which is preliminary data.</text>
</comment>
<dbReference type="AlphaFoldDB" id="A0ABD2BYW9"/>
<accession>A0ABD2BYW9</accession>
<dbReference type="Proteomes" id="UP001607302">
    <property type="component" value="Unassembled WGS sequence"/>
</dbReference>